<name>A0A099D260_9ACTN</name>
<dbReference type="InterPro" id="IPR036527">
    <property type="entry name" value="SCP2_sterol-bd_dom_sf"/>
</dbReference>
<dbReference type="InterPro" id="IPR034660">
    <property type="entry name" value="DinB/YfiT-like"/>
</dbReference>
<accession>A0A099D260</accession>
<dbReference type="NCBIfam" id="TIGR03083">
    <property type="entry name" value="maleylpyruvate isomerase family mycothiol-dependent enzyme"/>
    <property type="match status" value="1"/>
</dbReference>
<dbReference type="Proteomes" id="UP000215043">
    <property type="component" value="Chromosome"/>
</dbReference>
<dbReference type="SUPFAM" id="SSF109854">
    <property type="entry name" value="DinB/YfiT-like putative metalloenzymes"/>
    <property type="match status" value="1"/>
</dbReference>
<keyword evidence="3" id="KW-0413">Isomerase</keyword>
<dbReference type="InterPro" id="IPR017517">
    <property type="entry name" value="Maleyloyr_isom"/>
</dbReference>
<dbReference type="eggNOG" id="ENOG5031RF6">
    <property type="taxonomic scope" value="Bacteria"/>
</dbReference>
<dbReference type="Pfam" id="PF11716">
    <property type="entry name" value="MDMPI_N"/>
    <property type="match status" value="1"/>
</dbReference>
<dbReference type="Gene3D" id="1.20.120.450">
    <property type="entry name" value="dinb family like domain"/>
    <property type="match status" value="1"/>
</dbReference>
<evidence type="ECO:0000313" key="3">
    <source>
        <dbReference type="EMBL" id="ASU77914.1"/>
    </source>
</evidence>
<evidence type="ECO:0000256" key="1">
    <source>
        <dbReference type="SAM" id="MobiDB-lite"/>
    </source>
</evidence>
<dbReference type="KEGG" id="aey:CDG81_05850"/>
<dbReference type="Proteomes" id="UP000029737">
    <property type="component" value="Unassembled WGS sequence"/>
</dbReference>
<dbReference type="RefSeq" id="WP_043577224.1">
    <property type="nucleotide sequence ID" value="NZ_CP022752.1"/>
</dbReference>
<dbReference type="GO" id="GO:0016853">
    <property type="term" value="F:isomerase activity"/>
    <property type="evidence" value="ECO:0007669"/>
    <property type="project" value="UniProtKB-KW"/>
</dbReference>
<evidence type="ECO:0000313" key="4">
    <source>
        <dbReference type="EMBL" id="KGI79897.1"/>
    </source>
</evidence>
<dbReference type="OrthoDB" id="5118203at2"/>
<evidence type="ECO:0000313" key="6">
    <source>
        <dbReference type="Proteomes" id="UP000215043"/>
    </source>
</evidence>
<reference evidence="4 5" key="1">
    <citation type="journal article" date="2014" name="PLoS ONE">
        <title>Identification and Characterization of a New Erythromycin Biosynthetic Gene Cluster in Actinopolyspora erythraea YIM90600, a Novel Erythronolide-Producing Halophilic Actinomycete Isolated from Salt Field.</title>
        <authorList>
            <person name="Chen D."/>
            <person name="Feng J."/>
            <person name="Huang L."/>
            <person name="Zhang Q."/>
            <person name="Wu J."/>
            <person name="Zhu X."/>
            <person name="Duan Y."/>
            <person name="Xu Z."/>
        </authorList>
    </citation>
    <scope>NUCLEOTIDE SEQUENCE [LARGE SCALE GENOMIC DNA]</scope>
    <source>
        <strain evidence="4 5">YIM90600</strain>
    </source>
</reference>
<reference evidence="3 6" key="2">
    <citation type="submission" date="2017-08" db="EMBL/GenBank/DDBJ databases">
        <title>The complete genome sequence of moderately halophilic actinomycete Actinopolyspora erythraea YIM 90600, the producer of novel erythromycin, novel actinopolysporins A-C and tubercidin.</title>
        <authorList>
            <person name="Yin M."/>
            <person name="Tang S."/>
        </authorList>
    </citation>
    <scope>NUCLEOTIDE SEQUENCE [LARGE SCALE GENOMIC DNA]</scope>
    <source>
        <strain evidence="3 6">YIM 90600</strain>
    </source>
</reference>
<keyword evidence="3" id="KW-0670">Pyruvate</keyword>
<dbReference type="AlphaFoldDB" id="A0A099D260"/>
<sequence>MDEAVLDRVREDHHRLLDLVSELETSDLREPSRLPGWSRAHVVAHLANNAIALANMTSAAGRGELVDPYPDGDRDETIERDAAQDAIGLVQQTATAHAQLEIVWDSVAEHDWQRPVRFRDGTVADLVSCRWRELELHTLDLDLGHTELEWSPEFCGHAIDFLLPRLEGSDVVLVPRDLERTWEVGDSPKRKVEGSGASLACWLAGRTPQQLPSGDGPLPELGPWP</sequence>
<protein>
    <submittedName>
        <fullName evidence="3">Maleylpyruvate isomerase family mycothiol-dependent enzyme</fullName>
    </submittedName>
</protein>
<keyword evidence="5" id="KW-1185">Reference proteome</keyword>
<evidence type="ECO:0000313" key="5">
    <source>
        <dbReference type="Proteomes" id="UP000029737"/>
    </source>
</evidence>
<dbReference type="SUPFAM" id="SSF55718">
    <property type="entry name" value="SCP-like"/>
    <property type="match status" value="1"/>
</dbReference>
<dbReference type="EMBL" id="JPMV01000038">
    <property type="protein sequence ID" value="KGI79897.1"/>
    <property type="molecule type" value="Genomic_DNA"/>
</dbReference>
<feature type="domain" description="Mycothiol-dependent maleylpyruvate isomerase metal-binding" evidence="2">
    <location>
        <begin position="10"/>
        <end position="141"/>
    </location>
</feature>
<dbReference type="HOGENOM" id="CLU_077935_0_0_11"/>
<dbReference type="GO" id="GO:0046872">
    <property type="term" value="F:metal ion binding"/>
    <property type="evidence" value="ECO:0007669"/>
    <property type="project" value="InterPro"/>
</dbReference>
<proteinExistence type="predicted"/>
<dbReference type="InterPro" id="IPR024344">
    <property type="entry name" value="MDMPI_metal-binding"/>
</dbReference>
<dbReference type="EMBL" id="CP022752">
    <property type="protein sequence ID" value="ASU77914.1"/>
    <property type="molecule type" value="Genomic_DNA"/>
</dbReference>
<gene>
    <name evidence="3" type="ORF">CDG81_05850</name>
    <name evidence="4" type="ORF">IL38_20855</name>
</gene>
<evidence type="ECO:0000259" key="2">
    <source>
        <dbReference type="Pfam" id="PF11716"/>
    </source>
</evidence>
<feature type="region of interest" description="Disordered" evidence="1">
    <location>
        <begin position="206"/>
        <end position="225"/>
    </location>
</feature>
<organism evidence="3 6">
    <name type="scientific">Actinopolyspora erythraea</name>
    <dbReference type="NCBI Taxonomy" id="414996"/>
    <lineage>
        <taxon>Bacteria</taxon>
        <taxon>Bacillati</taxon>
        <taxon>Actinomycetota</taxon>
        <taxon>Actinomycetes</taxon>
        <taxon>Actinopolysporales</taxon>
        <taxon>Actinopolysporaceae</taxon>
        <taxon>Actinopolyspora</taxon>
    </lineage>
</organism>
<dbReference type="Gene3D" id="3.30.1050.20">
    <property type="match status" value="1"/>
</dbReference>